<name>A0A0G4EFF8_VITBC</name>
<dbReference type="InterPro" id="IPR051966">
    <property type="entry name" value="RPAP3"/>
</dbReference>
<sequence>MAEDFDVDTFFDSYLGREDVQRALKVEQALAHHEDTEQRQQRQLDEKAVLRESLRECEGDVREIFREIAKTGFVHSVLYHAILDCKQHGIPFSGKVEDDDDFLALFAKIADQQQTKPENVSFLDTLWTDEVLQPRRQYEEEQTKHMDHPPPREEWVPGLSKGKRKLDAGEIRGHLELAERMRQDGNKAFREADYEMALTRFTQGVNTLNWIEGLNPGDTQLLNDLFLLHLKNQAQAALMCDHWNEAIDASKKAQQIDPDDMKAKYRKAFALHMLGRVKEAAEDYKEIIHSPYADRTSIIASRKGLVDIMATYEKNKRDMTEIIDQSVDKKLFSESREESEAPSGPPEDWESEYIKRRFPRPQWADSDSATLSTGSFTDAGETIPSLPKKGGKKGLLQDVSPPKLDREQCLEMLQELSDIYQSEEFERRLRSIRSEADFEEHRILKRLKKVLPEVQKPVLEKFGFNHENPEVNRRAMERCVSYWRVRDGVGDPEIQTASKGIMETIMGDCWE</sequence>
<dbReference type="EMBL" id="CDMY01000219">
    <property type="protein sequence ID" value="CEL94467.1"/>
    <property type="molecule type" value="Genomic_DNA"/>
</dbReference>
<dbReference type="InterPro" id="IPR011990">
    <property type="entry name" value="TPR-like_helical_dom_sf"/>
</dbReference>
<keyword evidence="4" id="KW-1185">Reference proteome</keyword>
<dbReference type="AlphaFoldDB" id="A0A0G4EFF8"/>
<dbReference type="OrthoDB" id="2423701at2759"/>
<evidence type="ECO:0000256" key="1">
    <source>
        <dbReference type="ARBA" id="ARBA00022803"/>
    </source>
</evidence>
<evidence type="ECO:0000313" key="3">
    <source>
        <dbReference type="EMBL" id="CEL94467.1"/>
    </source>
</evidence>
<feature type="compositionally biased region" description="Polar residues" evidence="2">
    <location>
        <begin position="365"/>
        <end position="376"/>
    </location>
</feature>
<proteinExistence type="predicted"/>
<dbReference type="PANTHER" id="PTHR46423">
    <property type="entry name" value="RNA POLYMERASE II-ASSOCIATED PROTEIN 3"/>
    <property type="match status" value="1"/>
</dbReference>
<feature type="region of interest" description="Disordered" evidence="2">
    <location>
        <begin position="332"/>
        <end position="400"/>
    </location>
</feature>
<dbReference type="VEuPathDB" id="CryptoDB:Vbra_2082"/>
<organism evidence="3 4">
    <name type="scientific">Vitrella brassicaformis (strain CCMP3155)</name>
    <dbReference type="NCBI Taxonomy" id="1169540"/>
    <lineage>
        <taxon>Eukaryota</taxon>
        <taxon>Sar</taxon>
        <taxon>Alveolata</taxon>
        <taxon>Colpodellida</taxon>
        <taxon>Vitrellaceae</taxon>
        <taxon>Vitrella</taxon>
    </lineage>
</organism>
<dbReference type="PhylomeDB" id="A0A0G4EFF8"/>
<evidence type="ECO:0000313" key="4">
    <source>
        <dbReference type="Proteomes" id="UP000041254"/>
    </source>
</evidence>
<evidence type="ECO:0000256" key="2">
    <source>
        <dbReference type="SAM" id="MobiDB-lite"/>
    </source>
</evidence>
<dbReference type="GO" id="GO:0101031">
    <property type="term" value="C:protein folding chaperone complex"/>
    <property type="evidence" value="ECO:0007669"/>
    <property type="project" value="TreeGrafter"/>
</dbReference>
<feature type="compositionally biased region" description="Basic and acidic residues" evidence="2">
    <location>
        <begin position="139"/>
        <end position="155"/>
    </location>
</feature>
<dbReference type="Gene3D" id="1.25.40.10">
    <property type="entry name" value="Tetratricopeptide repeat domain"/>
    <property type="match status" value="1"/>
</dbReference>
<dbReference type="SUPFAM" id="SSF48452">
    <property type="entry name" value="TPR-like"/>
    <property type="match status" value="1"/>
</dbReference>
<keyword evidence="1" id="KW-0802">TPR repeat</keyword>
<protein>
    <submittedName>
        <fullName evidence="3">Uncharacterized protein</fullName>
    </submittedName>
</protein>
<reference evidence="3 4" key="1">
    <citation type="submission" date="2014-11" db="EMBL/GenBank/DDBJ databases">
        <authorList>
            <person name="Zhu J."/>
            <person name="Qi W."/>
            <person name="Song R."/>
        </authorList>
    </citation>
    <scope>NUCLEOTIDE SEQUENCE [LARGE SCALE GENOMIC DNA]</scope>
</reference>
<gene>
    <name evidence="3" type="ORF">Vbra_2082</name>
</gene>
<feature type="region of interest" description="Disordered" evidence="2">
    <location>
        <begin position="139"/>
        <end position="160"/>
    </location>
</feature>
<dbReference type="InParanoid" id="A0A0G4EFF8"/>
<dbReference type="OMA" id="KGEICPR"/>
<dbReference type="PANTHER" id="PTHR46423:SF1">
    <property type="entry name" value="RNA POLYMERASE II-ASSOCIATED PROTEIN 3"/>
    <property type="match status" value="1"/>
</dbReference>
<accession>A0A0G4EFF8</accession>
<dbReference type="Proteomes" id="UP000041254">
    <property type="component" value="Unassembled WGS sequence"/>
</dbReference>